<keyword evidence="1" id="KW-0472">Membrane</keyword>
<dbReference type="Proteomes" id="UP000295726">
    <property type="component" value="Unassembled WGS sequence"/>
</dbReference>
<keyword evidence="1" id="KW-0812">Transmembrane</keyword>
<gene>
    <name evidence="3" type="ORF">EDD59_13710</name>
</gene>
<dbReference type="RefSeq" id="WP_132383779.1">
    <property type="nucleotide sequence ID" value="NZ_DAIPCY010000002.1"/>
</dbReference>
<feature type="transmembrane region" description="Helical" evidence="1">
    <location>
        <begin position="76"/>
        <end position="97"/>
    </location>
</feature>
<feature type="domain" description="CAAX prenyl protease 2/Lysostaphin resistance protein A-like" evidence="2">
    <location>
        <begin position="161"/>
        <end position="248"/>
    </location>
</feature>
<dbReference type="GO" id="GO:0004175">
    <property type="term" value="F:endopeptidase activity"/>
    <property type="evidence" value="ECO:0007669"/>
    <property type="project" value="UniProtKB-ARBA"/>
</dbReference>
<dbReference type="OrthoDB" id="9782250at2"/>
<dbReference type="GO" id="GO:0080120">
    <property type="term" value="P:CAAX-box protein maturation"/>
    <property type="evidence" value="ECO:0007669"/>
    <property type="project" value="UniProtKB-ARBA"/>
</dbReference>
<feature type="transmembrane region" description="Helical" evidence="1">
    <location>
        <begin position="239"/>
        <end position="261"/>
    </location>
</feature>
<evidence type="ECO:0000259" key="2">
    <source>
        <dbReference type="Pfam" id="PF02517"/>
    </source>
</evidence>
<name>A0A4R3K155_9FIRM</name>
<feature type="transmembrane region" description="Helical" evidence="1">
    <location>
        <begin position="118"/>
        <end position="145"/>
    </location>
</feature>
<dbReference type="PANTHER" id="PTHR36435:SF1">
    <property type="entry name" value="CAAX AMINO TERMINAL PROTEASE FAMILY PROTEIN"/>
    <property type="match status" value="1"/>
</dbReference>
<dbReference type="InterPro" id="IPR052710">
    <property type="entry name" value="CAAX_protease"/>
</dbReference>
<evidence type="ECO:0000313" key="4">
    <source>
        <dbReference type="Proteomes" id="UP000295726"/>
    </source>
</evidence>
<dbReference type="PANTHER" id="PTHR36435">
    <property type="entry name" value="SLR1288 PROTEIN"/>
    <property type="match status" value="1"/>
</dbReference>
<feature type="transmembrane region" description="Helical" evidence="1">
    <location>
        <begin position="165"/>
        <end position="185"/>
    </location>
</feature>
<dbReference type="EMBL" id="SLZZ01000037">
    <property type="protein sequence ID" value="TCS74536.1"/>
    <property type="molecule type" value="Genomic_DNA"/>
</dbReference>
<dbReference type="InterPro" id="IPR003675">
    <property type="entry name" value="Rce1/LyrA-like_dom"/>
</dbReference>
<proteinExistence type="predicted"/>
<protein>
    <recommendedName>
        <fullName evidence="2">CAAX prenyl protease 2/Lysostaphin resistance protein A-like domain-containing protein</fullName>
    </recommendedName>
</protein>
<comment type="caution">
    <text evidence="3">The sequence shown here is derived from an EMBL/GenBank/DDBJ whole genome shotgun (WGS) entry which is preliminary data.</text>
</comment>
<keyword evidence="4" id="KW-1185">Reference proteome</keyword>
<feature type="transmembrane region" description="Helical" evidence="1">
    <location>
        <begin position="197"/>
        <end position="227"/>
    </location>
</feature>
<evidence type="ECO:0000313" key="3">
    <source>
        <dbReference type="EMBL" id="TCS74536.1"/>
    </source>
</evidence>
<feature type="transmembrane region" description="Helical" evidence="1">
    <location>
        <begin position="268"/>
        <end position="286"/>
    </location>
</feature>
<dbReference type="AlphaFoldDB" id="A0A4R3K155"/>
<evidence type="ECO:0000256" key="1">
    <source>
        <dbReference type="SAM" id="Phobius"/>
    </source>
</evidence>
<dbReference type="Pfam" id="PF02517">
    <property type="entry name" value="Rce1-like"/>
    <property type="match status" value="1"/>
</dbReference>
<reference evidence="3 4" key="1">
    <citation type="submission" date="2019-03" db="EMBL/GenBank/DDBJ databases">
        <title>Genomic Encyclopedia of Type Strains, Phase IV (KMG-IV): sequencing the most valuable type-strain genomes for metagenomic binning, comparative biology and taxonomic classification.</title>
        <authorList>
            <person name="Goeker M."/>
        </authorList>
    </citation>
    <scope>NUCLEOTIDE SEQUENCE [LARGE SCALE GENOMIC DNA]</scope>
    <source>
        <strain evidence="3 4">DSM 29489</strain>
    </source>
</reference>
<feature type="transmembrane region" description="Helical" evidence="1">
    <location>
        <begin position="18"/>
        <end position="40"/>
    </location>
</feature>
<keyword evidence="1" id="KW-1133">Transmembrane helix</keyword>
<organism evidence="3 4">
    <name type="scientific">Muricomes intestini</name>
    <dbReference type="NCBI Taxonomy" id="1796634"/>
    <lineage>
        <taxon>Bacteria</taxon>
        <taxon>Bacillati</taxon>
        <taxon>Bacillota</taxon>
        <taxon>Clostridia</taxon>
        <taxon>Lachnospirales</taxon>
        <taxon>Lachnospiraceae</taxon>
        <taxon>Muricomes</taxon>
    </lineage>
</organism>
<sequence>MNKNPNSKQFWRLAGPILLYWAIDFFAKFLIEMIVLAPYMGEVMSKSLTSESMTQQEIMELALKSGEKAAEIVQRYQFGILGVAALFTIPLTLTLFLKDRKREKLLELPLNKKAGVTSYPAVIVLGAAVCIGMSCLSIMTNLAFISDGYQKASDTFYSEGLPVQIIVLGIIVPLTEELMFRGVLFKRYRERESFLKAALYSTLLFSITHGNVVQFLYSFLLGMLLAYVYEKYGSFKAAAALHITANVVSLILTDAGGFTWLAAQPVRMAMATVASAFIGSVMFVLIQKIDEKPEGMKPADNNEITPDMFR</sequence>
<accession>A0A4R3K155</accession>